<dbReference type="InterPro" id="IPR011765">
    <property type="entry name" value="Pept_M16_N"/>
</dbReference>
<evidence type="ECO:0000313" key="6">
    <source>
        <dbReference type="EMBL" id="ODP37880.1"/>
    </source>
</evidence>
<keyword evidence="2" id="KW-0645">Protease</keyword>
<dbReference type="Gene3D" id="3.30.830.10">
    <property type="entry name" value="Metalloenzyme, LuxS/M16 peptidase-like"/>
    <property type="match status" value="2"/>
</dbReference>
<dbReference type="AlphaFoldDB" id="A0A1E3LYK1"/>
<dbReference type="STRING" id="1888892.BFL28_02500"/>
<feature type="domain" description="Peptidase M16 N-terminal" evidence="4">
    <location>
        <begin position="45"/>
        <end position="163"/>
    </location>
</feature>
<dbReference type="EMBL" id="MDDS01000024">
    <property type="protein sequence ID" value="ODP37880.1"/>
    <property type="molecule type" value="Genomic_DNA"/>
</dbReference>
<evidence type="ECO:0000259" key="4">
    <source>
        <dbReference type="Pfam" id="PF00675"/>
    </source>
</evidence>
<dbReference type="PANTHER" id="PTHR11851">
    <property type="entry name" value="METALLOPROTEASE"/>
    <property type="match status" value="1"/>
</dbReference>
<evidence type="ECO:0000256" key="1">
    <source>
        <dbReference type="ARBA" id="ARBA00007261"/>
    </source>
</evidence>
<comment type="similarity">
    <text evidence="1">Belongs to the peptidase M16 family.</text>
</comment>
<dbReference type="GO" id="GO:0008237">
    <property type="term" value="F:metallopeptidase activity"/>
    <property type="evidence" value="ECO:0007669"/>
    <property type="project" value="UniProtKB-KW"/>
</dbReference>
<keyword evidence="2" id="KW-0482">Metalloprotease</keyword>
<feature type="signal peptide" evidence="3">
    <location>
        <begin position="1"/>
        <end position="24"/>
    </location>
</feature>
<dbReference type="SUPFAM" id="SSF63411">
    <property type="entry name" value="LuxS/MPP-like metallohydrolase"/>
    <property type="match status" value="2"/>
</dbReference>
<organism evidence="6 7">
    <name type="scientific">Sphingomonas turrisvirgatae</name>
    <dbReference type="NCBI Taxonomy" id="1888892"/>
    <lineage>
        <taxon>Bacteria</taxon>
        <taxon>Pseudomonadati</taxon>
        <taxon>Pseudomonadota</taxon>
        <taxon>Alphaproteobacteria</taxon>
        <taxon>Sphingomonadales</taxon>
        <taxon>Sphingomonadaceae</taxon>
        <taxon>Sphingomonas</taxon>
    </lineage>
</organism>
<accession>A0A1E3LYK1</accession>
<dbReference type="GO" id="GO:0046872">
    <property type="term" value="F:metal ion binding"/>
    <property type="evidence" value="ECO:0007669"/>
    <property type="project" value="InterPro"/>
</dbReference>
<keyword evidence="7" id="KW-1185">Reference proteome</keyword>
<evidence type="ECO:0000259" key="5">
    <source>
        <dbReference type="Pfam" id="PF05193"/>
    </source>
</evidence>
<keyword evidence="2" id="KW-0378">Hydrolase</keyword>
<name>A0A1E3LYK1_9SPHN</name>
<dbReference type="Pfam" id="PF00675">
    <property type="entry name" value="Peptidase_M16"/>
    <property type="match status" value="1"/>
</dbReference>
<dbReference type="Proteomes" id="UP000094487">
    <property type="component" value="Unassembled WGS sequence"/>
</dbReference>
<comment type="caution">
    <text evidence="6">The sequence shown here is derived from an EMBL/GenBank/DDBJ whole genome shotgun (WGS) entry which is preliminary data.</text>
</comment>
<dbReference type="InterPro" id="IPR007863">
    <property type="entry name" value="Peptidase_M16_C"/>
</dbReference>
<keyword evidence="3" id="KW-0732">Signal</keyword>
<sequence length="472" mass="52008">MKRWMAALALAGAAVPFGAVPASAQGSAQKLSVDMQCYTLPNGLRVVLAKDSLTPTVTVGVYYGIGFRIEPRERTGFAHLFEHLLFQGSKNAPKGVHINTISNAGGILNGSTRYDYTNYFEVVPSNALERMLWLEADRMSAPVIDEEVLKNQQGVVGNEVKVNVLNQPYSTWPWIDLPMLANTNWYNSHNFYGDLKEIESATVADAKQFFDSFYKPSNAVLVVAGDLDYAATRAMVDKYLGWMPKAPPVKLPDISEPRQTAEKFRSRVDRLAPKPGWAAGYHVPPRGTPEWYAMGLIDQMLVRGQDSRLYRKLVAESGITGDLTGGINFPLGNMFNYSGPMLWSFNFTHDANRSRDEIKAAVDSVIEDLRTRPVSAEELARARTKMRSSLYSTIDGSGRIGLIDLLAVHALFDNDPRKVNAIEDGFAKVTPDLIRKTAQEYLRPTNRSIYVIDPGAAQPAAATPSTTPAGAK</sequence>
<dbReference type="Pfam" id="PF05193">
    <property type="entry name" value="Peptidase_M16_C"/>
    <property type="match status" value="1"/>
</dbReference>
<feature type="chain" id="PRO_5009132287" evidence="3">
    <location>
        <begin position="25"/>
        <end position="472"/>
    </location>
</feature>
<proteinExistence type="inferred from homology"/>
<feature type="domain" description="Peptidase M16 C-terminal" evidence="5">
    <location>
        <begin position="201"/>
        <end position="385"/>
    </location>
</feature>
<evidence type="ECO:0000313" key="7">
    <source>
        <dbReference type="Proteomes" id="UP000094487"/>
    </source>
</evidence>
<dbReference type="InterPro" id="IPR011249">
    <property type="entry name" value="Metalloenz_LuxS/M16"/>
</dbReference>
<reference evidence="6 7" key="1">
    <citation type="submission" date="2016-08" db="EMBL/GenBank/DDBJ databases">
        <title>Draft genome of the agarase producing Sphingomonas sp. MCT13.</title>
        <authorList>
            <person name="D'Andrea M.M."/>
            <person name="Rossolini G.M."/>
            <person name="Thaller M.C."/>
        </authorList>
    </citation>
    <scope>NUCLEOTIDE SEQUENCE [LARGE SCALE GENOMIC DNA]</scope>
    <source>
        <strain evidence="6 7">MCT13</strain>
    </source>
</reference>
<dbReference type="InterPro" id="IPR050361">
    <property type="entry name" value="MPP/UQCRC_Complex"/>
</dbReference>
<evidence type="ECO:0000256" key="2">
    <source>
        <dbReference type="ARBA" id="ARBA00023049"/>
    </source>
</evidence>
<evidence type="ECO:0000256" key="3">
    <source>
        <dbReference type="SAM" id="SignalP"/>
    </source>
</evidence>
<dbReference type="PANTHER" id="PTHR11851:SF49">
    <property type="entry name" value="MITOCHONDRIAL-PROCESSING PEPTIDASE SUBUNIT ALPHA"/>
    <property type="match status" value="1"/>
</dbReference>
<gene>
    <name evidence="6" type="ORF">BFL28_02500</name>
</gene>
<dbReference type="OrthoDB" id="9811314at2"/>
<protein>
    <submittedName>
        <fullName evidence="6">Peptidase M16</fullName>
    </submittedName>
</protein>